<keyword evidence="3" id="KW-0408">Iron</keyword>
<evidence type="ECO:0000256" key="5">
    <source>
        <dbReference type="ARBA" id="ARBA00036267"/>
    </source>
</evidence>
<dbReference type="Gene3D" id="3.10.660.10">
    <property type="entry name" value="DPH Zinc finger"/>
    <property type="match status" value="1"/>
</dbReference>
<evidence type="ECO:0000256" key="7">
    <source>
        <dbReference type="ARBA" id="ARBA00048125"/>
    </source>
</evidence>
<evidence type="ECO:0000313" key="10">
    <source>
        <dbReference type="Proteomes" id="UP000277928"/>
    </source>
</evidence>
<reference evidence="9 10" key="1">
    <citation type="submission" date="2018-08" db="EMBL/GenBank/DDBJ databases">
        <authorList>
            <person name="Laetsch R D."/>
            <person name="Stevens L."/>
            <person name="Kumar S."/>
            <person name="Blaxter L. M."/>
        </authorList>
    </citation>
    <scope>NUCLEOTIDE SEQUENCE [LARGE SCALE GENOMIC DNA]</scope>
</reference>
<name>A0A3P6TA73_LITSI</name>
<keyword evidence="10" id="KW-1185">Reference proteome</keyword>
<dbReference type="EMBL" id="UYRX01000217">
    <property type="protein sequence ID" value="VDK77725.1"/>
    <property type="molecule type" value="Genomic_DNA"/>
</dbReference>
<dbReference type="PROSITE" id="PS51074">
    <property type="entry name" value="DPH_MB"/>
    <property type="match status" value="1"/>
</dbReference>
<evidence type="ECO:0000256" key="3">
    <source>
        <dbReference type="ARBA" id="ARBA00023004"/>
    </source>
</evidence>
<comment type="catalytic activity">
    <reaction evidence="7">
        <text>2 [3Fe-4S](0)-[protein] + 2 Fe(2+)-[Dph3] + NADH = 2 [4Fe-4S](1+)-[protein] + 2 [Dph3] + NAD(+) + H(+)</text>
        <dbReference type="Rhea" id="RHEA:71239"/>
        <dbReference type="Rhea" id="RHEA-COMP:17997"/>
        <dbReference type="Rhea" id="RHEA-COMP:17998"/>
        <dbReference type="Rhea" id="RHEA-COMP:18001"/>
        <dbReference type="Rhea" id="RHEA-COMP:18002"/>
        <dbReference type="ChEBI" id="CHEBI:15378"/>
        <dbReference type="ChEBI" id="CHEBI:29033"/>
        <dbReference type="ChEBI" id="CHEBI:33723"/>
        <dbReference type="ChEBI" id="CHEBI:47402"/>
        <dbReference type="ChEBI" id="CHEBI:57540"/>
        <dbReference type="ChEBI" id="CHEBI:57945"/>
        <dbReference type="ChEBI" id="CHEBI:83228"/>
    </reaction>
</comment>
<dbReference type="Proteomes" id="UP000277928">
    <property type="component" value="Unassembled WGS sequence"/>
</dbReference>
<evidence type="ECO:0000256" key="1">
    <source>
        <dbReference type="ARBA" id="ARBA00005156"/>
    </source>
</evidence>
<dbReference type="InterPro" id="IPR044248">
    <property type="entry name" value="DPH3/4-like"/>
</dbReference>
<dbReference type="GO" id="GO:0017183">
    <property type="term" value="P:protein histidyl modification to diphthamide"/>
    <property type="evidence" value="ECO:0007669"/>
    <property type="project" value="InterPro"/>
</dbReference>
<dbReference type="PANTHER" id="PTHR21454">
    <property type="entry name" value="DPH3 HOMOLOG-RELATED"/>
    <property type="match status" value="1"/>
</dbReference>
<gene>
    <name evidence="9" type="ORF">NLS_LOCUS3781</name>
</gene>
<comment type="similarity">
    <text evidence="4">Belongs to the DPH3 family.</text>
</comment>
<organism evidence="9 10">
    <name type="scientific">Litomosoides sigmodontis</name>
    <name type="common">Filarial nematode worm</name>
    <dbReference type="NCBI Taxonomy" id="42156"/>
    <lineage>
        <taxon>Eukaryota</taxon>
        <taxon>Metazoa</taxon>
        <taxon>Ecdysozoa</taxon>
        <taxon>Nematoda</taxon>
        <taxon>Chromadorea</taxon>
        <taxon>Rhabditida</taxon>
        <taxon>Spirurina</taxon>
        <taxon>Spiruromorpha</taxon>
        <taxon>Filarioidea</taxon>
        <taxon>Onchocercidae</taxon>
        <taxon>Litomosoides</taxon>
    </lineage>
</organism>
<dbReference type="InterPro" id="IPR007872">
    <property type="entry name" value="DPH_MB_dom"/>
</dbReference>
<comment type="catalytic activity">
    <reaction evidence="5">
        <text>[3Fe-4S](1+)-[protein] + Fe(2+)-[Dph3] = [3Fe-4S](0)-[protein] + Fe(3+)-[Dph3]</text>
        <dbReference type="Rhea" id="RHEA:71235"/>
        <dbReference type="Rhea" id="RHEA-COMP:17996"/>
        <dbReference type="Rhea" id="RHEA-COMP:17997"/>
        <dbReference type="Rhea" id="RHEA-COMP:18002"/>
        <dbReference type="Rhea" id="RHEA-COMP:18003"/>
        <dbReference type="ChEBI" id="CHEBI:29033"/>
        <dbReference type="ChEBI" id="CHEBI:29034"/>
        <dbReference type="ChEBI" id="CHEBI:33751"/>
        <dbReference type="ChEBI" id="CHEBI:47402"/>
        <dbReference type="ChEBI" id="CHEBI:83228"/>
    </reaction>
</comment>
<dbReference type="AlphaFoldDB" id="A0A3P6TA73"/>
<keyword evidence="2" id="KW-0479">Metal-binding</keyword>
<evidence type="ECO:0000313" key="9">
    <source>
        <dbReference type="EMBL" id="VDK77725.1"/>
    </source>
</evidence>
<comment type="pathway">
    <text evidence="1">Protein modification; peptidyl-diphthamide biosynthesis.</text>
</comment>
<dbReference type="PANTHER" id="PTHR21454:SF31">
    <property type="entry name" value="DIPHTHAMIDE BIOSYNTHESIS PROTEIN 3"/>
    <property type="match status" value="1"/>
</dbReference>
<sequence>MAVSVFHDEVDIEDFEYDEFTRSYSYPCPCGDQFVISKDMIESGEDIATCTTCSLSVRVIYDPDLFIKLEILPSINIGEAKVVCV</sequence>
<dbReference type="FunFam" id="3.10.660.10:FF:000001">
    <property type="entry name" value="Diphthamide biosynthesis 3"/>
    <property type="match status" value="1"/>
</dbReference>
<proteinExistence type="inferred from homology"/>
<accession>A0A3P6TA73</accession>
<dbReference type="STRING" id="42156.A0A3P6TA73"/>
<evidence type="ECO:0000256" key="6">
    <source>
        <dbReference type="ARBA" id="ARBA00041070"/>
    </source>
</evidence>
<dbReference type="OrthoDB" id="66964at2759"/>
<dbReference type="InterPro" id="IPR036671">
    <property type="entry name" value="DPH_MB_sf"/>
</dbReference>
<evidence type="ECO:0000259" key="8">
    <source>
        <dbReference type="PROSITE" id="PS51074"/>
    </source>
</evidence>
<dbReference type="OMA" id="IYDPDMF"/>
<evidence type="ECO:0000256" key="4">
    <source>
        <dbReference type="ARBA" id="ARBA00024032"/>
    </source>
</evidence>
<feature type="domain" description="DPH-type MB" evidence="8">
    <location>
        <begin position="6"/>
        <end position="62"/>
    </location>
</feature>
<dbReference type="Pfam" id="PF05207">
    <property type="entry name" value="Zn_ribbon_CSL"/>
    <property type="match status" value="1"/>
</dbReference>
<evidence type="ECO:0000256" key="2">
    <source>
        <dbReference type="ARBA" id="ARBA00022723"/>
    </source>
</evidence>
<dbReference type="SUPFAM" id="SSF144217">
    <property type="entry name" value="CSL zinc finger"/>
    <property type="match status" value="1"/>
</dbReference>
<protein>
    <recommendedName>
        <fullName evidence="6">Diphthamide biosynthesis protein 3</fullName>
    </recommendedName>
</protein>
<dbReference type="GO" id="GO:0046872">
    <property type="term" value="F:metal ion binding"/>
    <property type="evidence" value="ECO:0007669"/>
    <property type="project" value="UniProtKB-KW"/>
</dbReference>